<feature type="region of interest" description="Disordered" evidence="8">
    <location>
        <begin position="105"/>
        <end position="143"/>
    </location>
</feature>
<reference evidence="10 11" key="1">
    <citation type="journal article" date="2016" name="Mol. Biol. Evol.">
        <title>Comparative Genomics of Early-Diverging Mushroom-Forming Fungi Provides Insights into the Origins of Lignocellulose Decay Capabilities.</title>
        <authorList>
            <person name="Nagy L.G."/>
            <person name="Riley R."/>
            <person name="Tritt A."/>
            <person name="Adam C."/>
            <person name="Daum C."/>
            <person name="Floudas D."/>
            <person name="Sun H."/>
            <person name="Yadav J.S."/>
            <person name="Pangilinan J."/>
            <person name="Larsson K.H."/>
            <person name="Matsuura K."/>
            <person name="Barry K."/>
            <person name="Labutti K."/>
            <person name="Kuo R."/>
            <person name="Ohm R.A."/>
            <person name="Bhattacharya S.S."/>
            <person name="Shirouzu T."/>
            <person name="Yoshinaga Y."/>
            <person name="Martin F.M."/>
            <person name="Grigoriev I.V."/>
            <person name="Hibbett D.S."/>
        </authorList>
    </citation>
    <scope>NUCLEOTIDE SEQUENCE [LARGE SCALE GENOMIC DNA]</scope>
    <source>
        <strain evidence="10 11">HHB12029</strain>
    </source>
</reference>
<keyword evidence="6" id="KW-0804">Transcription</keyword>
<feature type="region of interest" description="Disordered" evidence="8">
    <location>
        <begin position="42"/>
        <end position="67"/>
    </location>
</feature>
<keyword evidence="7" id="KW-0539">Nucleus</keyword>
<dbReference type="STRING" id="1314781.A0A166AWQ5"/>
<dbReference type="AlphaFoldDB" id="A0A166AWQ5"/>
<dbReference type="PROSITE" id="PS00463">
    <property type="entry name" value="ZN2_CY6_FUNGAL_1"/>
    <property type="match status" value="1"/>
</dbReference>
<accession>A0A166AWQ5</accession>
<dbReference type="Gene3D" id="4.10.240.10">
    <property type="entry name" value="Zn(2)-C6 fungal-type DNA-binding domain"/>
    <property type="match status" value="1"/>
</dbReference>
<dbReference type="PANTHER" id="PTHR31986">
    <property type="entry name" value="REGULATOR OF DRUG SENSITIVITY 2"/>
    <property type="match status" value="1"/>
</dbReference>
<evidence type="ECO:0000256" key="3">
    <source>
        <dbReference type="ARBA" id="ARBA00022833"/>
    </source>
</evidence>
<sequence>MERAGSSSLSLPYAHTAALNAAAHGQAQQQIPGFLLPQHLRQSAAPVTPSTGSEDEGNGGKKQSKGKRKKVNHACLYCRRSHMTCDDGRPCQRCIKREIGHLCHDDYKPSTRAKSPDGASQPQSASGSVTPQTATPSHPQLQRSESIDQIPPFTPQAPINYVMPAVPLQQPAQPPPTTTQWPLYPSQLGAAAGMHLEGFGNEFADLTSILDNLDDPFFFNTPSFAQYPSQMPMHPAPPEHSESAPSTSSVTLDTPALDPTSPARAPEEPVLPSANKTEQFLLAAADLPTGTRNERLSRVIHAKYEAGLLKPYNYATGYARLSRWMDRSLSQKARQQILQPLGVLRPKFREVAGSLTDMDLVLIEEAFERLLLDYDRVFSVMGVPACLWRRTGEIYKGNREFAELVGVEGHMLRDGRLCIYELMAEESAVNYWQKFGQVAFDTEHKAVLTSCVLRYQPTTSPQGHVVSHVQQAPPVTPALSHAFGPSMPATPRSVGLPLLNMREMKKEDRFIHCCCSFTIRRDDKGIPSMIVGNFIKY</sequence>
<dbReference type="FunFam" id="4.10.240.10:FF:000002">
    <property type="entry name" value="Zn cluster transcription factor Rds2"/>
    <property type="match status" value="1"/>
</dbReference>
<dbReference type="Pfam" id="PF24990">
    <property type="entry name" value="PAS_13"/>
    <property type="match status" value="1"/>
</dbReference>
<dbReference type="SMART" id="SM00066">
    <property type="entry name" value="GAL4"/>
    <property type="match status" value="1"/>
</dbReference>
<dbReference type="InParanoid" id="A0A166AWQ5"/>
<dbReference type="InterPro" id="IPR001138">
    <property type="entry name" value="Zn2Cys6_DnaBD"/>
</dbReference>
<keyword evidence="11" id="KW-1185">Reference proteome</keyword>
<keyword evidence="5" id="KW-0238">DNA-binding</keyword>
<evidence type="ECO:0000313" key="10">
    <source>
        <dbReference type="EMBL" id="KZV95829.1"/>
    </source>
</evidence>
<dbReference type="CDD" id="cd00067">
    <property type="entry name" value="GAL4"/>
    <property type="match status" value="1"/>
</dbReference>
<dbReference type="OrthoDB" id="65716at2759"/>
<name>A0A166AWQ5_EXIGL</name>
<feature type="compositionally biased region" description="Polar residues" evidence="8">
    <location>
        <begin position="118"/>
        <end position="143"/>
    </location>
</feature>
<dbReference type="GO" id="GO:0008270">
    <property type="term" value="F:zinc ion binding"/>
    <property type="evidence" value="ECO:0007669"/>
    <property type="project" value="InterPro"/>
</dbReference>
<protein>
    <recommendedName>
        <fullName evidence="9">Zn(2)-C6 fungal-type domain-containing protein</fullName>
    </recommendedName>
</protein>
<keyword evidence="3" id="KW-0862">Zinc</keyword>
<dbReference type="GO" id="GO:0005634">
    <property type="term" value="C:nucleus"/>
    <property type="evidence" value="ECO:0007669"/>
    <property type="project" value="UniProtKB-SubCell"/>
</dbReference>
<dbReference type="Proteomes" id="UP000077266">
    <property type="component" value="Unassembled WGS sequence"/>
</dbReference>
<gene>
    <name evidence="10" type="ORF">EXIGLDRAFT_643920</name>
</gene>
<evidence type="ECO:0000256" key="1">
    <source>
        <dbReference type="ARBA" id="ARBA00004123"/>
    </source>
</evidence>
<evidence type="ECO:0000256" key="2">
    <source>
        <dbReference type="ARBA" id="ARBA00022723"/>
    </source>
</evidence>
<evidence type="ECO:0000256" key="5">
    <source>
        <dbReference type="ARBA" id="ARBA00023125"/>
    </source>
</evidence>
<evidence type="ECO:0000256" key="8">
    <source>
        <dbReference type="SAM" id="MobiDB-lite"/>
    </source>
</evidence>
<dbReference type="GO" id="GO:0000981">
    <property type="term" value="F:DNA-binding transcription factor activity, RNA polymerase II-specific"/>
    <property type="evidence" value="ECO:0007669"/>
    <property type="project" value="InterPro"/>
</dbReference>
<dbReference type="GO" id="GO:0000977">
    <property type="term" value="F:RNA polymerase II transcription regulatory region sequence-specific DNA binding"/>
    <property type="evidence" value="ECO:0007669"/>
    <property type="project" value="TreeGrafter"/>
</dbReference>
<proteinExistence type="predicted"/>
<dbReference type="Pfam" id="PF00172">
    <property type="entry name" value="Zn_clus"/>
    <property type="match status" value="1"/>
</dbReference>
<keyword evidence="2" id="KW-0479">Metal-binding</keyword>
<dbReference type="EMBL" id="KV425951">
    <property type="protein sequence ID" value="KZV95829.1"/>
    <property type="molecule type" value="Genomic_DNA"/>
</dbReference>
<dbReference type="InterPro" id="IPR056751">
    <property type="entry name" value="PAS_13"/>
</dbReference>
<evidence type="ECO:0000256" key="6">
    <source>
        <dbReference type="ARBA" id="ARBA00023163"/>
    </source>
</evidence>
<evidence type="ECO:0000256" key="7">
    <source>
        <dbReference type="ARBA" id="ARBA00023242"/>
    </source>
</evidence>
<feature type="region of interest" description="Disordered" evidence="8">
    <location>
        <begin position="228"/>
        <end position="272"/>
    </location>
</feature>
<organism evidence="10 11">
    <name type="scientific">Exidia glandulosa HHB12029</name>
    <dbReference type="NCBI Taxonomy" id="1314781"/>
    <lineage>
        <taxon>Eukaryota</taxon>
        <taxon>Fungi</taxon>
        <taxon>Dikarya</taxon>
        <taxon>Basidiomycota</taxon>
        <taxon>Agaricomycotina</taxon>
        <taxon>Agaricomycetes</taxon>
        <taxon>Auriculariales</taxon>
        <taxon>Exidiaceae</taxon>
        <taxon>Exidia</taxon>
    </lineage>
</organism>
<dbReference type="SUPFAM" id="SSF57701">
    <property type="entry name" value="Zn2/Cys6 DNA-binding domain"/>
    <property type="match status" value="1"/>
</dbReference>
<dbReference type="InterPro" id="IPR036864">
    <property type="entry name" value="Zn2-C6_fun-type_DNA-bd_sf"/>
</dbReference>
<dbReference type="InterPro" id="IPR053045">
    <property type="entry name" value="Zinc_cluster_trans_reg"/>
</dbReference>
<evidence type="ECO:0000313" key="11">
    <source>
        <dbReference type="Proteomes" id="UP000077266"/>
    </source>
</evidence>
<evidence type="ECO:0000256" key="4">
    <source>
        <dbReference type="ARBA" id="ARBA00023015"/>
    </source>
</evidence>
<evidence type="ECO:0000259" key="9">
    <source>
        <dbReference type="PROSITE" id="PS50048"/>
    </source>
</evidence>
<dbReference type="PROSITE" id="PS50048">
    <property type="entry name" value="ZN2_CY6_FUNGAL_2"/>
    <property type="match status" value="1"/>
</dbReference>
<keyword evidence="4" id="KW-0805">Transcription regulation</keyword>
<comment type="subcellular location">
    <subcellularLocation>
        <location evidence="1">Nucleus</location>
    </subcellularLocation>
</comment>
<dbReference type="PANTHER" id="PTHR31986:SF7">
    <property type="entry name" value="REGULATOR OF DRUG SENSITIVITY 2"/>
    <property type="match status" value="1"/>
</dbReference>
<feature type="domain" description="Zn(2)-C6 fungal-type" evidence="9">
    <location>
        <begin position="74"/>
        <end position="103"/>
    </location>
</feature>